<proteinExistence type="inferred from homology"/>
<protein>
    <recommendedName>
        <fullName evidence="9 10">D-alanyl-D-alanine dipeptidase</fullName>
        <shortName evidence="9 10">D-Ala-D-Ala dipeptidase</shortName>
        <ecNumber evidence="9 10">3.4.13.22</ecNumber>
    </recommendedName>
</protein>
<dbReference type="Gene3D" id="3.30.1380.10">
    <property type="match status" value="1"/>
</dbReference>
<evidence type="ECO:0000256" key="4">
    <source>
        <dbReference type="ARBA" id="ARBA00022801"/>
    </source>
</evidence>
<keyword evidence="5 9" id="KW-0862">Zinc</keyword>
<keyword evidence="2 9" id="KW-0645">Protease</keyword>
<feature type="binding site" evidence="9">
    <location>
        <position position="120"/>
    </location>
    <ligand>
        <name>Zn(2+)</name>
        <dbReference type="ChEBI" id="CHEBI:29105"/>
        <note>catalytic</note>
    </ligand>
</feature>
<dbReference type="HAMAP" id="MF_01924">
    <property type="entry name" value="A_A_dipeptidase"/>
    <property type="match status" value="1"/>
</dbReference>
<feature type="binding site" evidence="9">
    <location>
        <position position="187"/>
    </location>
    <ligand>
        <name>Zn(2+)</name>
        <dbReference type="ChEBI" id="CHEBI:29105"/>
        <note>catalytic</note>
    </ligand>
</feature>
<reference evidence="12 13" key="1">
    <citation type="submission" date="2016-10" db="EMBL/GenBank/DDBJ databases">
        <authorList>
            <person name="de Groot N.N."/>
        </authorList>
    </citation>
    <scope>NUCLEOTIDE SEQUENCE [LARGE SCALE GENOMIC DNA]</scope>
    <source>
        <strain evidence="12 13">DSM 16195</strain>
    </source>
</reference>
<dbReference type="GO" id="GO:0008270">
    <property type="term" value="F:zinc ion binding"/>
    <property type="evidence" value="ECO:0007669"/>
    <property type="project" value="UniProtKB-UniRule"/>
</dbReference>
<dbReference type="STRING" id="227084.SAMN05421855_102491"/>
<keyword evidence="13" id="KW-1185">Reference proteome</keyword>
<feature type="chain" id="PRO_5011729657" description="D-alanyl-D-alanine dipeptidase" evidence="11">
    <location>
        <begin position="24"/>
        <end position="207"/>
    </location>
</feature>
<dbReference type="GO" id="GO:0071555">
    <property type="term" value="P:cell wall organization"/>
    <property type="evidence" value="ECO:0007669"/>
    <property type="project" value="UniProtKB-KW"/>
</dbReference>
<evidence type="ECO:0000256" key="2">
    <source>
        <dbReference type="ARBA" id="ARBA00022670"/>
    </source>
</evidence>
<feature type="signal peptide" evidence="11">
    <location>
        <begin position="1"/>
        <end position="23"/>
    </location>
</feature>
<dbReference type="GO" id="GO:0008237">
    <property type="term" value="F:metallopeptidase activity"/>
    <property type="evidence" value="ECO:0007669"/>
    <property type="project" value="UniProtKB-KW"/>
</dbReference>
<dbReference type="Pfam" id="PF01427">
    <property type="entry name" value="Peptidase_M15"/>
    <property type="match status" value="1"/>
</dbReference>
<dbReference type="PIRSF" id="PIRSF026671">
    <property type="entry name" value="AA_dipeptidase"/>
    <property type="match status" value="1"/>
</dbReference>
<evidence type="ECO:0000256" key="11">
    <source>
        <dbReference type="SAM" id="SignalP"/>
    </source>
</evidence>
<dbReference type="PANTHER" id="PTHR43126">
    <property type="entry name" value="D-ALANYL-D-ALANINE DIPEPTIDASE"/>
    <property type="match status" value="1"/>
</dbReference>
<comment type="similarity">
    <text evidence="9 10">Belongs to the peptidase M15D family.</text>
</comment>
<evidence type="ECO:0000256" key="10">
    <source>
        <dbReference type="PIRNR" id="PIRNR026671"/>
    </source>
</evidence>
<dbReference type="GO" id="GO:0006508">
    <property type="term" value="P:proteolysis"/>
    <property type="evidence" value="ECO:0007669"/>
    <property type="project" value="UniProtKB-KW"/>
</dbReference>
<dbReference type="RefSeq" id="WP_093143080.1">
    <property type="nucleotide sequence ID" value="NZ_BMWO01000002.1"/>
</dbReference>
<feature type="active site" description="Proton donor/acceptor" evidence="9">
    <location>
        <position position="184"/>
    </location>
</feature>
<evidence type="ECO:0000256" key="9">
    <source>
        <dbReference type="HAMAP-Rule" id="MF_01924"/>
    </source>
</evidence>
<comment type="function">
    <text evidence="9 10">Catalyzes hydrolysis of the D-alanyl-D-alanine dipeptide.</text>
</comment>
<dbReference type="SUPFAM" id="SSF55166">
    <property type="entry name" value="Hedgehog/DD-peptidase"/>
    <property type="match status" value="1"/>
</dbReference>
<dbReference type="GO" id="GO:0160237">
    <property type="term" value="F:D-Ala-D-Ala dipeptidase activity"/>
    <property type="evidence" value="ECO:0007669"/>
    <property type="project" value="UniProtKB-EC"/>
</dbReference>
<dbReference type="InterPro" id="IPR009045">
    <property type="entry name" value="Zn_M74/Hedgehog-like"/>
</dbReference>
<comment type="cofactor">
    <cofactor evidence="9">
        <name>Zn(2+)</name>
        <dbReference type="ChEBI" id="CHEBI:29105"/>
    </cofactor>
    <text evidence="9">Binds 1 zinc ion per subunit.</text>
</comment>
<keyword evidence="7 9" id="KW-0482">Metalloprotease</keyword>
<keyword evidence="6 9" id="KW-0224">Dipeptidase</keyword>
<dbReference type="Proteomes" id="UP000199321">
    <property type="component" value="Unassembled WGS sequence"/>
</dbReference>
<keyword evidence="3 9" id="KW-0479">Metal-binding</keyword>
<dbReference type="AlphaFoldDB" id="A0A1G7FDB0"/>
<feature type="binding site" evidence="9">
    <location>
        <position position="127"/>
    </location>
    <ligand>
        <name>Zn(2+)</name>
        <dbReference type="ChEBI" id="CHEBI:29105"/>
        <note>catalytic</note>
    </ligand>
</feature>
<evidence type="ECO:0000256" key="7">
    <source>
        <dbReference type="ARBA" id="ARBA00023049"/>
    </source>
</evidence>
<keyword evidence="4 9" id="KW-0378">Hydrolase</keyword>
<evidence type="ECO:0000256" key="5">
    <source>
        <dbReference type="ARBA" id="ARBA00022833"/>
    </source>
</evidence>
<dbReference type="CDD" id="cd14840">
    <property type="entry name" value="D-Ala-D-Ala_dipeptidase_Aad"/>
    <property type="match status" value="1"/>
</dbReference>
<evidence type="ECO:0000313" key="12">
    <source>
        <dbReference type="EMBL" id="SDE73931.1"/>
    </source>
</evidence>
<comment type="catalytic activity">
    <reaction evidence="1 9 10">
        <text>D-alanyl-D-alanine + H2O = 2 D-alanine</text>
        <dbReference type="Rhea" id="RHEA:20661"/>
        <dbReference type="ChEBI" id="CHEBI:15377"/>
        <dbReference type="ChEBI" id="CHEBI:57416"/>
        <dbReference type="ChEBI" id="CHEBI:57822"/>
        <dbReference type="EC" id="3.4.13.22"/>
    </reaction>
</comment>
<keyword evidence="8 10" id="KW-0961">Cell wall biogenesis/degradation</keyword>
<dbReference type="InterPro" id="IPR000755">
    <property type="entry name" value="A_A_dipeptidase"/>
</dbReference>
<keyword evidence="11" id="KW-0732">Signal</keyword>
<accession>A0A1G7FDB0</accession>
<evidence type="ECO:0000256" key="6">
    <source>
        <dbReference type="ARBA" id="ARBA00022997"/>
    </source>
</evidence>
<evidence type="ECO:0000256" key="8">
    <source>
        <dbReference type="ARBA" id="ARBA00023316"/>
    </source>
</evidence>
<evidence type="ECO:0000256" key="3">
    <source>
        <dbReference type="ARBA" id="ARBA00022723"/>
    </source>
</evidence>
<dbReference type="PANTHER" id="PTHR43126:SF1">
    <property type="entry name" value="D-ALANYL-D-ALANINE DIPEPTIDASE"/>
    <property type="match status" value="1"/>
</dbReference>
<name>A0A1G7FDB0_9FLAO</name>
<dbReference type="EC" id="3.4.13.22" evidence="9 10"/>
<organism evidence="12 13">
    <name type="scientific">Ulvibacter litoralis</name>
    <dbReference type="NCBI Taxonomy" id="227084"/>
    <lineage>
        <taxon>Bacteria</taxon>
        <taxon>Pseudomonadati</taxon>
        <taxon>Bacteroidota</taxon>
        <taxon>Flavobacteriia</taxon>
        <taxon>Flavobacteriales</taxon>
        <taxon>Flavobacteriaceae</taxon>
        <taxon>Ulvibacter</taxon>
    </lineage>
</organism>
<dbReference type="OrthoDB" id="9801430at2"/>
<gene>
    <name evidence="12" type="ORF">SAMN05421855_102491</name>
</gene>
<sequence length="207" mass="24097">MKYFKILIFISSFSLFFSSKANAQSNTLINISEVTSDFAFEIRYATANNFIGEVLYDCAACLLQKEVAEALAEVNQYFCEKGYRIKLYDCYRPLDVQKKMWAKFPRPTYVANPYGKGSIHNKGAAVDMTLETLDGCFVDMGSDYDYFGREAHIDNYNFSEEILANRKLLFEGMRKFGFKTIRTEWWHFSYKKNWSYPTLNTPLPCED</sequence>
<evidence type="ECO:0000256" key="1">
    <source>
        <dbReference type="ARBA" id="ARBA00001362"/>
    </source>
</evidence>
<feature type="site" description="Transition state stabilizer" evidence="9">
    <location>
        <position position="92"/>
    </location>
</feature>
<evidence type="ECO:0000313" key="13">
    <source>
        <dbReference type="Proteomes" id="UP000199321"/>
    </source>
</evidence>
<dbReference type="EMBL" id="FNBA01000002">
    <property type="protein sequence ID" value="SDE73931.1"/>
    <property type="molecule type" value="Genomic_DNA"/>
</dbReference>